<dbReference type="RefSeq" id="XP_022154433.1">
    <property type="nucleotide sequence ID" value="XM_022298741.1"/>
</dbReference>
<evidence type="ECO:0000256" key="9">
    <source>
        <dbReference type="ARBA" id="ARBA00023015"/>
    </source>
</evidence>
<keyword evidence="5" id="KW-0399">Innate immunity</keyword>
<feature type="region of interest" description="Disordered" evidence="15">
    <location>
        <begin position="281"/>
        <end position="310"/>
    </location>
</feature>
<proteinExistence type="predicted"/>
<feature type="compositionally biased region" description="Polar residues" evidence="15">
    <location>
        <begin position="33"/>
        <end position="44"/>
    </location>
</feature>
<dbReference type="PANTHER" id="PTHR21737:SF3">
    <property type="entry name" value="POLYGLUTAMINE-BINDING PROTEIN 1"/>
    <property type="match status" value="1"/>
</dbReference>
<keyword evidence="8" id="KW-0391">Immunity</keyword>
<organism evidence="17 18">
    <name type="scientific">Momordica charantia</name>
    <name type="common">Bitter gourd</name>
    <name type="synonym">Balsam pear</name>
    <dbReference type="NCBI Taxonomy" id="3673"/>
    <lineage>
        <taxon>Eukaryota</taxon>
        <taxon>Viridiplantae</taxon>
        <taxon>Streptophyta</taxon>
        <taxon>Embryophyta</taxon>
        <taxon>Tracheophyta</taxon>
        <taxon>Spermatophyta</taxon>
        <taxon>Magnoliopsida</taxon>
        <taxon>eudicotyledons</taxon>
        <taxon>Gunneridae</taxon>
        <taxon>Pentapetalae</taxon>
        <taxon>rosids</taxon>
        <taxon>fabids</taxon>
        <taxon>Cucurbitales</taxon>
        <taxon>Cucurbitaceae</taxon>
        <taxon>Momordiceae</taxon>
        <taxon>Momordica</taxon>
    </lineage>
</organism>
<dbReference type="SUPFAM" id="SSF51045">
    <property type="entry name" value="WW domain"/>
    <property type="match status" value="2"/>
</dbReference>
<dbReference type="KEGG" id="mcha:111021704"/>
<comment type="subcellular location">
    <subcellularLocation>
        <location evidence="2">Cytoplasmic granule</location>
    </subcellularLocation>
    <subcellularLocation>
        <location evidence="1">Nucleus speckle</location>
    </subcellularLocation>
</comment>
<dbReference type="PROSITE" id="PS50020">
    <property type="entry name" value="WW_DOMAIN_2"/>
    <property type="match status" value="2"/>
</dbReference>
<accession>A0A6J1DKA8</accession>
<keyword evidence="7" id="KW-0677">Repeat</keyword>
<dbReference type="InterPro" id="IPR001202">
    <property type="entry name" value="WW_dom"/>
</dbReference>
<feature type="region of interest" description="Disordered" evidence="15">
    <location>
        <begin position="27"/>
        <end position="73"/>
    </location>
</feature>
<dbReference type="GeneID" id="111021704"/>
<dbReference type="PANTHER" id="PTHR21737">
    <property type="entry name" value="POLYGLUTAMINE BINDING PROTEIN 1/MARVEL MEMBRANE-ASSOCIATING DOMAIN CONTAINING 3"/>
    <property type="match status" value="1"/>
</dbReference>
<evidence type="ECO:0000313" key="18">
    <source>
        <dbReference type="RefSeq" id="XP_022154433.1"/>
    </source>
</evidence>
<evidence type="ECO:0000256" key="14">
    <source>
        <dbReference type="ARBA" id="ARBA00046362"/>
    </source>
</evidence>
<evidence type="ECO:0000256" key="8">
    <source>
        <dbReference type="ARBA" id="ARBA00022859"/>
    </source>
</evidence>
<keyword evidence="11" id="KW-0508">mRNA splicing</keyword>
<evidence type="ECO:0000256" key="10">
    <source>
        <dbReference type="ARBA" id="ARBA00023163"/>
    </source>
</evidence>
<dbReference type="GO" id="GO:0000380">
    <property type="term" value="P:alternative mRNA splicing, via spliceosome"/>
    <property type="evidence" value="ECO:0007669"/>
    <property type="project" value="TreeGrafter"/>
</dbReference>
<dbReference type="GO" id="GO:0016607">
    <property type="term" value="C:nuclear speck"/>
    <property type="evidence" value="ECO:0007669"/>
    <property type="project" value="UniProtKB-SubCell"/>
</dbReference>
<evidence type="ECO:0000256" key="11">
    <source>
        <dbReference type="ARBA" id="ARBA00023187"/>
    </source>
</evidence>
<dbReference type="Pfam" id="PF00397">
    <property type="entry name" value="WW"/>
    <property type="match status" value="2"/>
</dbReference>
<evidence type="ECO:0000259" key="16">
    <source>
        <dbReference type="PROSITE" id="PS50020"/>
    </source>
</evidence>
<dbReference type="CDD" id="cd00201">
    <property type="entry name" value="WW"/>
    <property type="match status" value="2"/>
</dbReference>
<name>A0A6J1DKA8_MOMCH</name>
<dbReference type="GO" id="GO:0045087">
    <property type="term" value="P:innate immune response"/>
    <property type="evidence" value="ECO:0007669"/>
    <property type="project" value="UniProtKB-KW"/>
</dbReference>
<feature type="compositionally biased region" description="Basic and acidic residues" evidence="15">
    <location>
        <begin position="495"/>
        <end position="517"/>
    </location>
</feature>
<keyword evidence="10" id="KW-0804">Transcription</keyword>
<dbReference type="SMART" id="SM00456">
    <property type="entry name" value="WW"/>
    <property type="match status" value="2"/>
</dbReference>
<evidence type="ECO:0000256" key="12">
    <source>
        <dbReference type="ARBA" id="ARBA00023242"/>
    </source>
</evidence>
<feature type="compositionally biased region" description="Polar residues" evidence="15">
    <location>
        <begin position="53"/>
        <end position="73"/>
    </location>
</feature>
<sequence length="624" mass="67982">MPTSNAAAAVSGDSFITTIGSSVEDRPLKESGAAQSQSYAQNEVQELVKSGKQDSSSQPGEAQSSVAVSSDQDTFVEQQLGKSTATVDELLVQGNEKFQETEPSRVNDQNNVPHDGVFKIACSSSSKFGSHVGDTRDIDSAVQDAVLREQELATQNIIRSQRESLGADGPPSERSDIFSERYDPSTLKEHLLKITSDHRAEMAMKRGKSNLPEEGNLEIGNGYGVPGGCAFYGASKPGIVTPGNNAIGWKIQGQVTEAEQNSATKELPEYLKQKLRARGILKEDTQKRNSTNSDAISNQPVQGDKLPRGWVEAKDPDSGVLYYYNESTGKSQWERPSDSSFDLQLPSAVSLPEDWMEALDETTGLKYYYNVRTHVTQWEHPVSSHQGTLTHSNGNVPGVWNNQTFEQNKCIACGRGMTLMQGSRYCNSYTCEASTSSTNGNWQEQSFELNKCMGCGGWGLGLVQSWGYCNHCTRILRLPQCEYLPTSSVSNQHQQKTESIDHSADASIKKSAMDRSKWKPPMGKGGKRESRKRSYSEDDELDPMDPSSYSDAPRGGWVVGLKGVQPRAADTTATGPLFQQRPYPSPGAVLRKNAEIASQTKKGSSHYAPISKKGDGSDGLGDAD</sequence>
<dbReference type="GO" id="GO:0043021">
    <property type="term" value="F:ribonucleoprotein complex binding"/>
    <property type="evidence" value="ECO:0007669"/>
    <property type="project" value="TreeGrafter"/>
</dbReference>
<evidence type="ECO:0000256" key="6">
    <source>
        <dbReference type="ARBA" id="ARBA00022664"/>
    </source>
</evidence>
<feature type="compositionally biased region" description="Polar residues" evidence="15">
    <location>
        <begin position="288"/>
        <end position="301"/>
    </location>
</feature>
<feature type="region of interest" description="Disordered" evidence="15">
    <location>
        <begin position="490"/>
        <end position="624"/>
    </location>
</feature>
<dbReference type="AlphaFoldDB" id="A0A6J1DKA8"/>
<dbReference type="GO" id="GO:0005737">
    <property type="term" value="C:cytoplasm"/>
    <property type="evidence" value="ECO:0007669"/>
    <property type="project" value="TreeGrafter"/>
</dbReference>
<evidence type="ECO:0000256" key="15">
    <source>
        <dbReference type="SAM" id="MobiDB-lite"/>
    </source>
</evidence>
<evidence type="ECO:0000256" key="1">
    <source>
        <dbReference type="ARBA" id="ARBA00004324"/>
    </source>
</evidence>
<dbReference type="Gene3D" id="2.20.70.10">
    <property type="match status" value="2"/>
</dbReference>
<dbReference type="OrthoDB" id="42462at2759"/>
<reference evidence="18" key="1">
    <citation type="submission" date="2025-08" db="UniProtKB">
        <authorList>
            <consortium name="RefSeq"/>
        </authorList>
    </citation>
    <scope>IDENTIFICATION</scope>
    <source>
        <strain evidence="18">OHB3-1</strain>
    </source>
</reference>
<feature type="domain" description="WW" evidence="16">
    <location>
        <begin position="304"/>
        <end position="338"/>
    </location>
</feature>
<keyword evidence="9" id="KW-0805">Transcription regulation</keyword>
<comment type="subunit">
    <text evidence="14">Interacts with POU3F2/Brn-2, ATXN1, TXNL4A, HTT and AR. Interaction with ATXN1 correlates positively with the length of the polyglutamine tract. Interacts with RNA polymerase II large subunit in a phosphorylation-dependent manner. Forms a ternary complex with ATXN1 mutant and phosphorylated RNA polymerase II. Interacts (via C-terminus) with TXNL4A and CD2BP2. Interacts (via WW domain) with ATN1 and SF3B1, and may interact with additional splice factors. Interacts (via WW domain) with WBP11; Leading to reduce interaction between PQBP1 and TXNL4A. Interacts with CAPRIN1. Interacts with DDX1. Interacts with SFPQ. Interacts with KHSRP.</text>
</comment>
<dbReference type="Gene3D" id="3.40.30.10">
    <property type="entry name" value="Glutaredoxin"/>
    <property type="match status" value="1"/>
</dbReference>
<protein>
    <recommendedName>
        <fullName evidence="3">Polyglutamine-binding protein 1</fullName>
    </recommendedName>
    <alternativeName>
        <fullName evidence="13">Polyglutamine tract-binding protein 1</fullName>
    </alternativeName>
</protein>
<feature type="domain" description="WW" evidence="16">
    <location>
        <begin position="349"/>
        <end position="383"/>
    </location>
</feature>
<evidence type="ECO:0000256" key="5">
    <source>
        <dbReference type="ARBA" id="ARBA00022588"/>
    </source>
</evidence>
<dbReference type="InterPro" id="IPR036020">
    <property type="entry name" value="WW_dom_sf"/>
</dbReference>
<evidence type="ECO:0000256" key="7">
    <source>
        <dbReference type="ARBA" id="ARBA00022737"/>
    </source>
</evidence>
<feature type="compositionally biased region" description="Basic and acidic residues" evidence="15">
    <location>
        <begin position="526"/>
        <end position="536"/>
    </location>
</feature>
<evidence type="ECO:0000256" key="3">
    <source>
        <dbReference type="ARBA" id="ARBA00021117"/>
    </source>
</evidence>
<keyword evidence="6" id="KW-0507">mRNA processing</keyword>
<feature type="region of interest" description="Disordered" evidence="15">
    <location>
        <begin position="159"/>
        <end position="179"/>
    </location>
</feature>
<evidence type="ECO:0000256" key="13">
    <source>
        <dbReference type="ARBA" id="ARBA00042167"/>
    </source>
</evidence>
<evidence type="ECO:0000256" key="4">
    <source>
        <dbReference type="ARBA" id="ARBA00022553"/>
    </source>
</evidence>
<keyword evidence="12" id="KW-0539">Nucleus</keyword>
<gene>
    <name evidence="18" type="primary">LOC111021704</name>
</gene>
<dbReference type="PROSITE" id="PS01159">
    <property type="entry name" value="WW_DOMAIN_1"/>
    <property type="match status" value="2"/>
</dbReference>
<keyword evidence="4" id="KW-0597">Phosphoprotein</keyword>
<keyword evidence="17" id="KW-1185">Reference proteome</keyword>
<dbReference type="Proteomes" id="UP000504603">
    <property type="component" value="Unplaced"/>
</dbReference>
<evidence type="ECO:0000256" key="2">
    <source>
        <dbReference type="ARBA" id="ARBA00004463"/>
    </source>
</evidence>
<evidence type="ECO:0000313" key="17">
    <source>
        <dbReference type="Proteomes" id="UP000504603"/>
    </source>
</evidence>